<evidence type="ECO:0000256" key="4">
    <source>
        <dbReference type="ARBA" id="ARBA00022832"/>
    </source>
</evidence>
<comment type="caution">
    <text evidence="10">The sequence shown here is derived from an EMBL/GenBank/DDBJ whole genome shotgun (WGS) entry which is preliminary data.</text>
</comment>
<evidence type="ECO:0000259" key="8">
    <source>
        <dbReference type="Pfam" id="PF01643"/>
    </source>
</evidence>
<feature type="domain" description="Acyl-ACP thioesterase N-terminal hotdog" evidence="8">
    <location>
        <begin position="7"/>
        <end position="132"/>
    </location>
</feature>
<evidence type="ECO:0000256" key="6">
    <source>
        <dbReference type="ARBA" id="ARBA00023098"/>
    </source>
</evidence>
<dbReference type="InterPro" id="IPR049427">
    <property type="entry name" value="Acyl-ACP_TE_C"/>
</dbReference>
<protein>
    <recommendedName>
        <fullName evidence="12">Acyl-ACP thioesterase</fullName>
    </recommendedName>
</protein>
<evidence type="ECO:0000313" key="10">
    <source>
        <dbReference type="EMBL" id="MBJ2175382.1"/>
    </source>
</evidence>
<accession>A0ABS0WTR1</accession>
<keyword evidence="11" id="KW-1185">Reference proteome</keyword>
<dbReference type="InterPro" id="IPR045023">
    <property type="entry name" value="FATA/B"/>
</dbReference>
<dbReference type="InterPro" id="IPR002864">
    <property type="entry name" value="Acyl-ACP_thioesterase_NHD"/>
</dbReference>
<dbReference type="PANTHER" id="PTHR31727:SF6">
    <property type="entry name" value="OLEOYL-ACYL CARRIER PROTEIN THIOESTERASE 1, CHLOROPLASTIC"/>
    <property type="match status" value="1"/>
</dbReference>
<dbReference type="PANTHER" id="PTHR31727">
    <property type="entry name" value="OLEOYL-ACYL CARRIER PROTEIN THIOESTERASE 1, CHLOROPLASTIC"/>
    <property type="match status" value="1"/>
</dbReference>
<evidence type="ECO:0008006" key="12">
    <source>
        <dbReference type="Google" id="ProtNLM"/>
    </source>
</evidence>
<dbReference type="RefSeq" id="WP_198842054.1">
    <property type="nucleotide sequence ID" value="NZ_JAEHFJ010000007.1"/>
</dbReference>
<evidence type="ECO:0000259" key="9">
    <source>
        <dbReference type="Pfam" id="PF20791"/>
    </source>
</evidence>
<gene>
    <name evidence="10" type="ORF">JBL43_14100</name>
</gene>
<dbReference type="SUPFAM" id="SSF54637">
    <property type="entry name" value="Thioesterase/thiol ester dehydrase-isomerase"/>
    <property type="match status" value="2"/>
</dbReference>
<dbReference type="Gene3D" id="3.10.129.10">
    <property type="entry name" value="Hotdog Thioesterase"/>
    <property type="match status" value="1"/>
</dbReference>
<dbReference type="Pfam" id="PF01643">
    <property type="entry name" value="Acyl-ACP_TE"/>
    <property type="match status" value="1"/>
</dbReference>
<evidence type="ECO:0000256" key="1">
    <source>
        <dbReference type="ARBA" id="ARBA00006500"/>
    </source>
</evidence>
<keyword evidence="7" id="KW-0275">Fatty acid biosynthesis</keyword>
<sequence length="253" mass="29862">MTTSDYYFDKQFELRYFEMNKLGLASPTTMLALLEETAADHCYSINHSLYDLISNNIGWVLVSGAFQMDRYPNYKEKITIRTWLSSYSLIKGYRENIIFDEQQNIIGRAKGLWLFFDVEKRKPFPIYEDIKQKWSYNSEVSFNRDIKLKIPPLITDNDIPFETFKVNRFDTDMNKHVNNIRYLQWVIESIPEHIVDNYYLHEIDGRFIAEAKYGDVIISLTKEDGNENSFIHTIKIKGSDKVCATAKSVWRKI</sequence>
<keyword evidence="2" id="KW-0444">Lipid biosynthesis</keyword>
<dbReference type="CDD" id="cd00586">
    <property type="entry name" value="4HBT"/>
    <property type="match status" value="1"/>
</dbReference>
<dbReference type="EMBL" id="JAEHFJ010000007">
    <property type="protein sequence ID" value="MBJ2175382.1"/>
    <property type="molecule type" value="Genomic_DNA"/>
</dbReference>
<keyword evidence="3" id="KW-0378">Hydrolase</keyword>
<evidence type="ECO:0000256" key="3">
    <source>
        <dbReference type="ARBA" id="ARBA00022801"/>
    </source>
</evidence>
<feature type="domain" description="Acyl-ACP thioesterase-like C-terminal" evidence="9">
    <location>
        <begin position="161"/>
        <end position="252"/>
    </location>
</feature>
<comment type="similarity">
    <text evidence="1">Belongs to the acyl-ACP thioesterase family.</text>
</comment>
<keyword evidence="6" id="KW-0443">Lipid metabolism</keyword>
<name>A0ABS0WTR1_9FLAO</name>
<reference evidence="10 11" key="1">
    <citation type="submission" date="2020-12" db="EMBL/GenBank/DDBJ databases">
        <title>Aureibaculum luteum sp. nov. and Aureibaculum flavum sp. nov., novel members of the family Flavobacteriaceae isolated from Antarctic intertidal sediments.</title>
        <authorList>
            <person name="He X."/>
            <person name="Zhang X."/>
        </authorList>
    </citation>
    <scope>NUCLEOTIDE SEQUENCE [LARGE SCALE GENOMIC DNA]</scope>
    <source>
        <strain evidence="10 11">A20</strain>
    </source>
</reference>
<dbReference type="InterPro" id="IPR029069">
    <property type="entry name" value="HotDog_dom_sf"/>
</dbReference>
<evidence type="ECO:0000256" key="5">
    <source>
        <dbReference type="ARBA" id="ARBA00022946"/>
    </source>
</evidence>
<keyword evidence="5" id="KW-0809">Transit peptide</keyword>
<keyword evidence="4" id="KW-0276">Fatty acid metabolism</keyword>
<proteinExistence type="inferred from homology"/>
<dbReference type="Proteomes" id="UP000623301">
    <property type="component" value="Unassembled WGS sequence"/>
</dbReference>
<organism evidence="10 11">
    <name type="scientific">Aureibaculum flavum</name>
    <dbReference type="NCBI Taxonomy" id="2795986"/>
    <lineage>
        <taxon>Bacteria</taxon>
        <taxon>Pseudomonadati</taxon>
        <taxon>Bacteroidota</taxon>
        <taxon>Flavobacteriia</taxon>
        <taxon>Flavobacteriales</taxon>
        <taxon>Flavobacteriaceae</taxon>
        <taxon>Aureibaculum</taxon>
    </lineage>
</organism>
<evidence type="ECO:0000256" key="7">
    <source>
        <dbReference type="ARBA" id="ARBA00023160"/>
    </source>
</evidence>
<dbReference type="Pfam" id="PF20791">
    <property type="entry name" value="Acyl-ACP_TE_C"/>
    <property type="match status" value="1"/>
</dbReference>
<evidence type="ECO:0000256" key="2">
    <source>
        <dbReference type="ARBA" id="ARBA00022516"/>
    </source>
</evidence>
<evidence type="ECO:0000313" key="11">
    <source>
        <dbReference type="Proteomes" id="UP000623301"/>
    </source>
</evidence>